<evidence type="ECO:0000256" key="2">
    <source>
        <dbReference type="ARBA" id="ARBA00022763"/>
    </source>
</evidence>
<evidence type="ECO:0000256" key="4">
    <source>
        <dbReference type="ARBA" id="ARBA00023242"/>
    </source>
</evidence>
<dbReference type="InterPro" id="IPR022043">
    <property type="entry name" value="CAF1A_DD"/>
</dbReference>
<feature type="domain" description="Chromatin assembly factor 1 subunit A dimerization" evidence="6">
    <location>
        <begin position="331"/>
        <end position="395"/>
    </location>
</feature>
<name>A0AAD8MEW6_9APIA</name>
<dbReference type="AlphaFoldDB" id="A0AAD8MEW6"/>
<dbReference type="GO" id="GO:0006281">
    <property type="term" value="P:DNA repair"/>
    <property type="evidence" value="ECO:0007669"/>
    <property type="project" value="UniProtKB-KW"/>
</dbReference>
<keyword evidence="8" id="KW-1185">Reference proteome</keyword>
<dbReference type="PANTHER" id="PTHR15272">
    <property type="entry name" value="CHROMATIN ASSEMBLY FACTOR 1 SUBUNIT A CAF-1 SUBUNIT A"/>
    <property type="match status" value="1"/>
</dbReference>
<proteinExistence type="predicted"/>
<reference evidence="7" key="2">
    <citation type="submission" date="2023-05" db="EMBL/GenBank/DDBJ databases">
        <authorList>
            <person name="Schelkunov M.I."/>
        </authorList>
    </citation>
    <scope>NUCLEOTIDE SEQUENCE</scope>
    <source>
        <strain evidence="7">Hsosn_3</strain>
        <tissue evidence="7">Leaf</tissue>
    </source>
</reference>
<gene>
    <name evidence="7" type="ORF">POM88_036968</name>
</gene>
<dbReference type="PANTHER" id="PTHR15272:SF0">
    <property type="entry name" value="CHROMATIN ASSEMBLY FACTOR 1 SUBUNIT A"/>
    <property type="match status" value="1"/>
</dbReference>
<keyword evidence="2" id="KW-0227">DNA damage</keyword>
<dbReference type="GO" id="GO:0006334">
    <property type="term" value="P:nucleosome assembly"/>
    <property type="evidence" value="ECO:0007669"/>
    <property type="project" value="TreeGrafter"/>
</dbReference>
<dbReference type="Proteomes" id="UP001237642">
    <property type="component" value="Unassembled WGS sequence"/>
</dbReference>
<feature type="compositionally biased region" description="Acidic residues" evidence="5">
    <location>
        <begin position="362"/>
        <end position="380"/>
    </location>
</feature>
<dbReference type="Pfam" id="PF12253">
    <property type="entry name" value="CAF1A_dimeriz"/>
    <property type="match status" value="1"/>
</dbReference>
<sequence length="421" mass="48953">MRGALKIRRTCCKKITERINSVSAIIAALQKSESDQSCRQMLMKASERLGKVLNETDIRLFVDSKVQKNKVDSMVQKHKIDRDEKEGIQEINMLGKCIDKSKGEAEKEIKRSDMELQREKLLSEKEVKKLQDVTENEEKRRKKEEFVLRKQLKRKQEEAEKDLRCRQKEEDVLKNRHALQKQASLMERFLKKGKDSSPLQKDPSPAKTDSFSNWNLEMIESVTLSMDSALLHFDEISKESVWKSHTTYWRHLGHGIRSNGKQHWGIRQTPKVELVKELKLTMSSQPQCDNELNIEKLPNVYGDTNIVCRLDHTNAECSCYSGPKHKWKKQLFQFDKSHRPAFYGIWPKKSKIIGPRPFSEDPNLDYEIDSDEEWEEEEPGENLSDCDKDGEEDSLEEGPSKVVDEDDSEDGFFVPDGYLCK</sequence>
<organism evidence="7 8">
    <name type="scientific">Heracleum sosnowskyi</name>
    <dbReference type="NCBI Taxonomy" id="360622"/>
    <lineage>
        <taxon>Eukaryota</taxon>
        <taxon>Viridiplantae</taxon>
        <taxon>Streptophyta</taxon>
        <taxon>Embryophyta</taxon>
        <taxon>Tracheophyta</taxon>
        <taxon>Spermatophyta</taxon>
        <taxon>Magnoliopsida</taxon>
        <taxon>eudicotyledons</taxon>
        <taxon>Gunneridae</taxon>
        <taxon>Pentapetalae</taxon>
        <taxon>asterids</taxon>
        <taxon>campanulids</taxon>
        <taxon>Apiales</taxon>
        <taxon>Apiaceae</taxon>
        <taxon>Apioideae</taxon>
        <taxon>apioid superclade</taxon>
        <taxon>Tordylieae</taxon>
        <taxon>Tordyliinae</taxon>
        <taxon>Heracleum</taxon>
    </lineage>
</organism>
<evidence type="ECO:0000259" key="6">
    <source>
        <dbReference type="Pfam" id="PF12253"/>
    </source>
</evidence>
<accession>A0AAD8MEW6</accession>
<feature type="region of interest" description="Disordered" evidence="5">
    <location>
        <begin position="354"/>
        <end position="421"/>
    </location>
</feature>
<comment type="subcellular location">
    <subcellularLocation>
        <location evidence="1">Nucleus</location>
    </subcellularLocation>
</comment>
<evidence type="ECO:0000256" key="5">
    <source>
        <dbReference type="SAM" id="MobiDB-lite"/>
    </source>
</evidence>
<evidence type="ECO:0000256" key="3">
    <source>
        <dbReference type="ARBA" id="ARBA00023204"/>
    </source>
</evidence>
<protein>
    <submittedName>
        <fullName evidence="7">Chromatin assembly factor 1 subunit FAS1</fullName>
    </submittedName>
</protein>
<dbReference type="GO" id="GO:0033186">
    <property type="term" value="C:CAF-1 complex"/>
    <property type="evidence" value="ECO:0007669"/>
    <property type="project" value="TreeGrafter"/>
</dbReference>
<evidence type="ECO:0000313" key="8">
    <source>
        <dbReference type="Proteomes" id="UP001237642"/>
    </source>
</evidence>
<evidence type="ECO:0000313" key="7">
    <source>
        <dbReference type="EMBL" id="KAK1370876.1"/>
    </source>
</evidence>
<keyword evidence="4" id="KW-0539">Nucleus</keyword>
<comment type="caution">
    <text evidence="7">The sequence shown here is derived from an EMBL/GenBank/DDBJ whole genome shotgun (WGS) entry which is preliminary data.</text>
</comment>
<keyword evidence="3" id="KW-0234">DNA repair</keyword>
<dbReference type="EMBL" id="JAUIZM010000008">
    <property type="protein sequence ID" value="KAK1370876.1"/>
    <property type="molecule type" value="Genomic_DNA"/>
</dbReference>
<reference evidence="7" key="1">
    <citation type="submission" date="2023-02" db="EMBL/GenBank/DDBJ databases">
        <title>Genome of toxic invasive species Heracleum sosnowskyi carries increased number of genes despite the absence of recent whole-genome duplications.</title>
        <authorList>
            <person name="Schelkunov M."/>
            <person name="Shtratnikova V."/>
            <person name="Makarenko M."/>
            <person name="Klepikova A."/>
            <person name="Omelchenko D."/>
            <person name="Novikova G."/>
            <person name="Obukhova E."/>
            <person name="Bogdanov V."/>
            <person name="Penin A."/>
            <person name="Logacheva M."/>
        </authorList>
    </citation>
    <scope>NUCLEOTIDE SEQUENCE</scope>
    <source>
        <strain evidence="7">Hsosn_3</strain>
        <tissue evidence="7">Leaf</tissue>
    </source>
</reference>
<evidence type="ECO:0000256" key="1">
    <source>
        <dbReference type="ARBA" id="ARBA00004123"/>
    </source>
</evidence>
<dbReference type="GO" id="GO:0005634">
    <property type="term" value="C:nucleus"/>
    <property type="evidence" value="ECO:0007669"/>
    <property type="project" value="UniProtKB-SubCell"/>
</dbReference>